<dbReference type="Proteomes" id="UP000704712">
    <property type="component" value="Unassembled WGS sequence"/>
</dbReference>
<dbReference type="FunFam" id="1.20.1280.290:FF:000007">
    <property type="entry name" value="Bidirectional sugar transporter SWEET7"/>
    <property type="match status" value="1"/>
</dbReference>
<feature type="transmembrane region" description="Helical" evidence="1">
    <location>
        <begin position="6"/>
        <end position="26"/>
    </location>
</feature>
<evidence type="ECO:0000313" key="3">
    <source>
        <dbReference type="Proteomes" id="UP000704712"/>
    </source>
</evidence>
<name>A0A8S9TYL9_PHYIN</name>
<reference evidence="2" key="1">
    <citation type="submission" date="2020-03" db="EMBL/GenBank/DDBJ databases">
        <title>Hybrid Assembly of Korean Phytophthora infestans isolates.</title>
        <authorList>
            <person name="Prokchorchik M."/>
            <person name="Lee Y."/>
            <person name="Seo J."/>
            <person name="Cho J.-H."/>
            <person name="Park Y.-E."/>
            <person name="Jang D.-C."/>
            <person name="Im J.-S."/>
            <person name="Choi J.-G."/>
            <person name="Park H.-J."/>
            <person name="Lee G.-B."/>
            <person name="Lee Y.-G."/>
            <person name="Hong S.-Y."/>
            <person name="Cho K."/>
            <person name="Sohn K.H."/>
        </authorList>
    </citation>
    <scope>NUCLEOTIDE SEQUENCE</scope>
    <source>
        <strain evidence="2">KR_2_A2</strain>
    </source>
</reference>
<dbReference type="GO" id="GO:0016020">
    <property type="term" value="C:membrane"/>
    <property type="evidence" value="ECO:0007669"/>
    <property type="project" value="InterPro"/>
</dbReference>
<organism evidence="2 3">
    <name type="scientific">Phytophthora infestans</name>
    <name type="common">Potato late blight agent</name>
    <name type="synonym">Botrytis infestans</name>
    <dbReference type="NCBI Taxonomy" id="4787"/>
    <lineage>
        <taxon>Eukaryota</taxon>
        <taxon>Sar</taxon>
        <taxon>Stramenopiles</taxon>
        <taxon>Oomycota</taxon>
        <taxon>Peronosporomycetes</taxon>
        <taxon>Peronosporales</taxon>
        <taxon>Peronosporaceae</taxon>
        <taxon>Phytophthora</taxon>
    </lineage>
</organism>
<sequence length="121" mass="14227">MSSHEYAVIVAKVLTVITTITLRVSLIPDFIRWRKNQNTGDMSAMPCVLLYTNSYALLHYGYAIDDMLPLFAASILGVIMGGIMTNYFYQWTVYKRYFKNHHRVFYCMYHSDRVWLPSPIW</sequence>
<evidence type="ECO:0000313" key="2">
    <source>
        <dbReference type="EMBL" id="KAF4131754.1"/>
    </source>
</evidence>
<protein>
    <submittedName>
        <fullName evidence="2">Sugar efflux transporter for intercellular exchange</fullName>
    </submittedName>
</protein>
<comment type="caution">
    <text evidence="2">The sequence shown here is derived from an EMBL/GenBank/DDBJ whole genome shotgun (WGS) entry which is preliminary data.</text>
</comment>
<keyword evidence="1" id="KW-0812">Transmembrane</keyword>
<accession>A0A8S9TYL9</accession>
<keyword evidence="1" id="KW-1133">Transmembrane helix</keyword>
<feature type="transmembrane region" description="Helical" evidence="1">
    <location>
        <begin position="47"/>
        <end position="64"/>
    </location>
</feature>
<dbReference type="EMBL" id="JAACNO010002678">
    <property type="protein sequence ID" value="KAF4131754.1"/>
    <property type="molecule type" value="Genomic_DNA"/>
</dbReference>
<evidence type="ECO:0000256" key="1">
    <source>
        <dbReference type="SAM" id="Phobius"/>
    </source>
</evidence>
<dbReference type="InterPro" id="IPR004316">
    <property type="entry name" value="SWEET_rpt"/>
</dbReference>
<dbReference type="Gene3D" id="1.20.1280.290">
    <property type="match status" value="1"/>
</dbReference>
<proteinExistence type="predicted"/>
<dbReference type="Pfam" id="PF03083">
    <property type="entry name" value="MtN3_slv"/>
    <property type="match status" value="1"/>
</dbReference>
<gene>
    <name evidence="2" type="ORF">GN958_ATG19055</name>
</gene>
<feature type="transmembrane region" description="Helical" evidence="1">
    <location>
        <begin position="70"/>
        <end position="89"/>
    </location>
</feature>
<dbReference type="AlphaFoldDB" id="A0A8S9TYL9"/>
<keyword evidence="1" id="KW-0472">Membrane</keyword>